<keyword evidence="10" id="KW-1185">Reference proteome</keyword>
<evidence type="ECO:0000256" key="5">
    <source>
        <dbReference type="ARBA" id="ARBA00022734"/>
    </source>
</evidence>
<gene>
    <name evidence="9" type="ORF">MGAL_10B049338</name>
</gene>
<keyword evidence="7" id="KW-1015">Disulfide bond</keyword>
<evidence type="ECO:0000256" key="4">
    <source>
        <dbReference type="ARBA" id="ARBA00022723"/>
    </source>
</evidence>
<dbReference type="InterPro" id="IPR051941">
    <property type="entry name" value="BG_Antigen-Binding_Lectin"/>
</dbReference>
<dbReference type="GO" id="GO:0046872">
    <property type="term" value="F:metal ion binding"/>
    <property type="evidence" value="ECO:0007669"/>
    <property type="project" value="UniProtKB-KW"/>
</dbReference>
<evidence type="ECO:0000313" key="9">
    <source>
        <dbReference type="EMBL" id="VDI47877.1"/>
    </source>
</evidence>
<dbReference type="Pfam" id="PF22633">
    <property type="entry name" value="F5_F8_type_C_2"/>
    <property type="match status" value="1"/>
</dbReference>
<keyword evidence="6" id="KW-0106">Calcium</keyword>
<dbReference type="AlphaFoldDB" id="A0A8B6FFD1"/>
<dbReference type="SMART" id="SM00607">
    <property type="entry name" value="FTP"/>
    <property type="match status" value="1"/>
</dbReference>
<evidence type="ECO:0000256" key="6">
    <source>
        <dbReference type="ARBA" id="ARBA00022837"/>
    </source>
</evidence>
<dbReference type="SUPFAM" id="SSF49785">
    <property type="entry name" value="Galactose-binding domain-like"/>
    <property type="match status" value="1"/>
</dbReference>
<sequence length="238" mass="26546">MPMWSLCAQFCSRVKLCKSINFIAWNNTCQINYAEPIGNMEGLVESIGNSFVAASTFQKELAGPCKGHDCKVSEVCIPKSPTYTCVPLLDYTTGTRIIVLVSQGKTTGQSSTYYHYESRLGVDGVKEPDNHFHTLDEFEPFWWVNLGQVYKIQKVVSTNRMDCNKCSGRLKKMVIHVGNSLDTCQMKLCGQFISPAETKQIIVTPCFALPQGQIVKLTSVNTAAPDFFHLSEVEVYGF</sequence>
<evidence type="ECO:0000256" key="7">
    <source>
        <dbReference type="ARBA" id="ARBA00023157"/>
    </source>
</evidence>
<dbReference type="PANTHER" id="PTHR45713:SF6">
    <property type="entry name" value="F5_8 TYPE C DOMAIN-CONTAINING PROTEIN"/>
    <property type="match status" value="1"/>
</dbReference>
<protein>
    <recommendedName>
        <fullName evidence="8">Fucolectin tachylectin-4 pentraxin-1 domain-containing protein</fullName>
    </recommendedName>
</protein>
<dbReference type="GO" id="GO:0042806">
    <property type="term" value="F:fucose binding"/>
    <property type="evidence" value="ECO:0007669"/>
    <property type="project" value="UniProtKB-ARBA"/>
</dbReference>
<dbReference type="PANTHER" id="PTHR45713">
    <property type="entry name" value="FTP DOMAIN-CONTAINING PROTEIN"/>
    <property type="match status" value="1"/>
</dbReference>
<comment type="function">
    <text evidence="1">Acts as a defensive agent. Recognizes blood group fucosylated oligosaccharides including A, B, H and Lewis B-type antigens. Does not recognize Lewis A antigen and has low affinity for monovalent haptens.</text>
</comment>
<dbReference type="OrthoDB" id="6095379at2759"/>
<evidence type="ECO:0000259" key="8">
    <source>
        <dbReference type="SMART" id="SM00607"/>
    </source>
</evidence>
<dbReference type="EMBL" id="UYJE01006662">
    <property type="protein sequence ID" value="VDI47877.1"/>
    <property type="molecule type" value="Genomic_DNA"/>
</dbReference>
<evidence type="ECO:0000313" key="10">
    <source>
        <dbReference type="Proteomes" id="UP000596742"/>
    </source>
</evidence>
<comment type="caution">
    <text evidence="9">The sequence shown here is derived from an EMBL/GenBank/DDBJ whole genome shotgun (WGS) entry which is preliminary data.</text>
</comment>
<keyword evidence="5" id="KW-0430">Lectin</keyword>
<name>A0A8B6FFD1_MYTGA</name>
<evidence type="ECO:0000256" key="1">
    <source>
        <dbReference type="ARBA" id="ARBA00002219"/>
    </source>
</evidence>
<dbReference type="GO" id="GO:0001868">
    <property type="term" value="P:regulation of complement activation, lectin pathway"/>
    <property type="evidence" value="ECO:0007669"/>
    <property type="project" value="UniProtKB-ARBA"/>
</dbReference>
<reference evidence="9" key="1">
    <citation type="submission" date="2018-11" db="EMBL/GenBank/DDBJ databases">
        <authorList>
            <person name="Alioto T."/>
            <person name="Alioto T."/>
        </authorList>
    </citation>
    <scope>NUCLEOTIDE SEQUENCE</scope>
</reference>
<evidence type="ECO:0000256" key="2">
    <source>
        <dbReference type="ARBA" id="ARBA00010147"/>
    </source>
</evidence>
<dbReference type="GO" id="GO:0010185">
    <property type="term" value="P:regulation of cellular defense response"/>
    <property type="evidence" value="ECO:0007669"/>
    <property type="project" value="UniProtKB-ARBA"/>
</dbReference>
<accession>A0A8B6FFD1</accession>
<comment type="similarity">
    <text evidence="2">Belongs to the fucolectin family.</text>
</comment>
<dbReference type="InterPro" id="IPR008979">
    <property type="entry name" value="Galactose-bd-like_sf"/>
</dbReference>
<dbReference type="Proteomes" id="UP000596742">
    <property type="component" value="Unassembled WGS sequence"/>
</dbReference>
<keyword evidence="4" id="KW-0479">Metal-binding</keyword>
<proteinExistence type="inferred from homology"/>
<comment type="subunit">
    <text evidence="3">Homotrimer.</text>
</comment>
<dbReference type="InterPro" id="IPR006585">
    <property type="entry name" value="FTP1"/>
</dbReference>
<evidence type="ECO:0000256" key="3">
    <source>
        <dbReference type="ARBA" id="ARBA00011233"/>
    </source>
</evidence>
<dbReference type="Gene3D" id="2.60.120.260">
    <property type="entry name" value="Galactose-binding domain-like"/>
    <property type="match status" value="1"/>
</dbReference>
<feature type="domain" description="Fucolectin tachylectin-4 pentraxin-1" evidence="8">
    <location>
        <begin position="98"/>
        <end position="237"/>
    </location>
</feature>
<organism evidence="9 10">
    <name type="scientific">Mytilus galloprovincialis</name>
    <name type="common">Mediterranean mussel</name>
    <dbReference type="NCBI Taxonomy" id="29158"/>
    <lineage>
        <taxon>Eukaryota</taxon>
        <taxon>Metazoa</taxon>
        <taxon>Spiralia</taxon>
        <taxon>Lophotrochozoa</taxon>
        <taxon>Mollusca</taxon>
        <taxon>Bivalvia</taxon>
        <taxon>Autobranchia</taxon>
        <taxon>Pteriomorphia</taxon>
        <taxon>Mytilida</taxon>
        <taxon>Mytiloidea</taxon>
        <taxon>Mytilidae</taxon>
        <taxon>Mytilinae</taxon>
        <taxon>Mytilus</taxon>
    </lineage>
</organism>